<dbReference type="CDD" id="cd14969">
    <property type="entry name" value="7tmA_Opsins_type2_animals"/>
    <property type="match status" value="1"/>
</dbReference>
<keyword evidence="15" id="KW-1185">Reference proteome</keyword>
<proteinExistence type="predicted"/>
<dbReference type="GO" id="GO:0007602">
    <property type="term" value="P:phototransduction"/>
    <property type="evidence" value="ECO:0007669"/>
    <property type="project" value="UniProtKB-KW"/>
</dbReference>
<feature type="transmembrane region" description="Helical" evidence="12">
    <location>
        <begin position="169"/>
        <end position="192"/>
    </location>
</feature>
<comment type="caution">
    <text evidence="14">The sequence shown here is derived from an EMBL/GenBank/DDBJ whole genome shotgun (WGS) entry which is preliminary data.</text>
</comment>
<evidence type="ECO:0000256" key="10">
    <source>
        <dbReference type="ARBA" id="ARBA00023170"/>
    </source>
</evidence>
<evidence type="ECO:0000256" key="12">
    <source>
        <dbReference type="SAM" id="Phobius"/>
    </source>
</evidence>
<dbReference type="InterPro" id="IPR000276">
    <property type="entry name" value="GPCR_Rhodpsn"/>
</dbReference>
<evidence type="ECO:0000256" key="2">
    <source>
        <dbReference type="ARBA" id="ARBA00022543"/>
    </source>
</evidence>
<keyword evidence="2" id="KW-0600">Photoreceptor protein</keyword>
<evidence type="ECO:0000256" key="7">
    <source>
        <dbReference type="ARBA" id="ARBA00022991"/>
    </source>
</evidence>
<feature type="transmembrane region" description="Helical" evidence="12">
    <location>
        <begin position="44"/>
        <end position="69"/>
    </location>
</feature>
<keyword evidence="9 12" id="KW-0472">Membrane</keyword>
<dbReference type="Proteomes" id="UP001163046">
    <property type="component" value="Unassembled WGS sequence"/>
</dbReference>
<keyword evidence="4 12" id="KW-0812">Transmembrane</keyword>
<dbReference type="OrthoDB" id="2101615at2759"/>
<dbReference type="PROSITE" id="PS00238">
    <property type="entry name" value="OPSIN"/>
    <property type="match status" value="1"/>
</dbReference>
<accession>A0A9W9YAX4</accession>
<evidence type="ECO:0000256" key="8">
    <source>
        <dbReference type="ARBA" id="ARBA00023040"/>
    </source>
</evidence>
<feature type="transmembrane region" description="Helical" evidence="12">
    <location>
        <begin position="81"/>
        <end position="102"/>
    </location>
</feature>
<dbReference type="AlphaFoldDB" id="A0A9W9YAX4"/>
<dbReference type="GO" id="GO:0009881">
    <property type="term" value="F:photoreceptor activity"/>
    <property type="evidence" value="ECO:0007669"/>
    <property type="project" value="UniProtKB-KW"/>
</dbReference>
<evidence type="ECO:0000256" key="5">
    <source>
        <dbReference type="ARBA" id="ARBA00022925"/>
    </source>
</evidence>
<protein>
    <recommendedName>
        <fullName evidence="13">G-protein coupled receptors family 1 profile domain-containing protein</fullName>
    </recommendedName>
</protein>
<sequence length="314" mass="35116">MVAIIYMVFAVVSAVIFSTSTVLNGLVCLAFYKSKEFRNPPNVFITSVAASDLIYSATTVPLLIVTNAYGKWIYGEVGCKAVAFVSFLSGLVSLMHLAAASYERYIALVFPLSSRKTFTTQRTIRISVAMWLYALFWSVMPLCGWSGFELEGVGTSCSVRWKSHNKLDLSYNICLILACFVLPVSAISFSYYKCCKEIMCGARRARNIWGKSSSFTKKAFELERKMVLLFGVMTVAFLVAWTPYAVVSLISMIAGPDVISDVAASIPAYIAKSSACYNPIVYVFLYKRLRRRIYYLVRRRLSNSFKPSNETSQV</sequence>
<evidence type="ECO:0000256" key="4">
    <source>
        <dbReference type="ARBA" id="ARBA00022692"/>
    </source>
</evidence>
<evidence type="ECO:0000256" key="11">
    <source>
        <dbReference type="ARBA" id="ARBA00023224"/>
    </source>
</evidence>
<evidence type="ECO:0000313" key="15">
    <source>
        <dbReference type="Proteomes" id="UP001163046"/>
    </source>
</evidence>
<evidence type="ECO:0000256" key="1">
    <source>
        <dbReference type="ARBA" id="ARBA00004141"/>
    </source>
</evidence>
<feature type="transmembrane region" description="Helical" evidence="12">
    <location>
        <begin position="6"/>
        <end position="32"/>
    </location>
</feature>
<evidence type="ECO:0000256" key="9">
    <source>
        <dbReference type="ARBA" id="ARBA00023136"/>
    </source>
</evidence>
<dbReference type="InterPro" id="IPR017452">
    <property type="entry name" value="GPCR_Rhodpsn_7TM"/>
</dbReference>
<reference evidence="14" key="1">
    <citation type="submission" date="2023-01" db="EMBL/GenBank/DDBJ databases">
        <title>Genome assembly of the deep-sea coral Lophelia pertusa.</title>
        <authorList>
            <person name="Herrera S."/>
            <person name="Cordes E."/>
        </authorList>
    </citation>
    <scope>NUCLEOTIDE SEQUENCE</scope>
    <source>
        <strain evidence="14">USNM1676648</strain>
        <tissue evidence="14">Polyp</tissue>
    </source>
</reference>
<dbReference type="GO" id="GO:0004930">
    <property type="term" value="F:G protein-coupled receptor activity"/>
    <property type="evidence" value="ECO:0007669"/>
    <property type="project" value="UniProtKB-KW"/>
</dbReference>
<evidence type="ECO:0000256" key="6">
    <source>
        <dbReference type="ARBA" id="ARBA00022989"/>
    </source>
</evidence>
<organism evidence="14 15">
    <name type="scientific">Desmophyllum pertusum</name>
    <dbReference type="NCBI Taxonomy" id="174260"/>
    <lineage>
        <taxon>Eukaryota</taxon>
        <taxon>Metazoa</taxon>
        <taxon>Cnidaria</taxon>
        <taxon>Anthozoa</taxon>
        <taxon>Hexacorallia</taxon>
        <taxon>Scleractinia</taxon>
        <taxon>Caryophylliina</taxon>
        <taxon>Caryophylliidae</taxon>
        <taxon>Desmophyllum</taxon>
    </lineage>
</organism>
<dbReference type="PRINTS" id="PR00237">
    <property type="entry name" value="GPCRRHODOPSN"/>
</dbReference>
<name>A0A9W9YAX4_9CNID</name>
<gene>
    <name evidence="14" type="ORF">OS493_022703</name>
</gene>
<dbReference type="PROSITE" id="PS50262">
    <property type="entry name" value="G_PROTEIN_RECEP_F1_2"/>
    <property type="match status" value="1"/>
</dbReference>
<evidence type="ECO:0000259" key="13">
    <source>
        <dbReference type="PROSITE" id="PS50262"/>
    </source>
</evidence>
<keyword evidence="11" id="KW-0807">Transducer</keyword>
<dbReference type="EMBL" id="MU827793">
    <property type="protein sequence ID" value="KAJ7330183.1"/>
    <property type="molecule type" value="Genomic_DNA"/>
</dbReference>
<dbReference type="GO" id="GO:0016020">
    <property type="term" value="C:membrane"/>
    <property type="evidence" value="ECO:0007669"/>
    <property type="project" value="UniProtKB-SubCell"/>
</dbReference>
<feature type="transmembrane region" description="Helical" evidence="12">
    <location>
        <begin position="123"/>
        <end position="140"/>
    </location>
</feature>
<dbReference type="InterPro" id="IPR050125">
    <property type="entry name" value="GPCR_opsins"/>
</dbReference>
<feature type="domain" description="G-protein coupled receptors family 1 profile" evidence="13">
    <location>
        <begin position="23"/>
        <end position="282"/>
    </location>
</feature>
<comment type="subcellular location">
    <subcellularLocation>
        <location evidence="1">Membrane</location>
        <topology evidence="1">Multi-pass membrane protein</topology>
    </subcellularLocation>
</comment>
<keyword evidence="10" id="KW-0675">Receptor</keyword>
<dbReference type="Pfam" id="PF00001">
    <property type="entry name" value="7tm_1"/>
    <property type="match status" value="1"/>
</dbReference>
<dbReference type="PANTHER" id="PTHR24240">
    <property type="entry name" value="OPSIN"/>
    <property type="match status" value="1"/>
</dbReference>
<keyword evidence="5" id="KW-0681">Retinal protein</keyword>
<feature type="transmembrane region" description="Helical" evidence="12">
    <location>
        <begin position="227"/>
        <end position="254"/>
    </location>
</feature>
<keyword evidence="8" id="KW-0297">G-protein coupled receptor</keyword>
<evidence type="ECO:0000256" key="3">
    <source>
        <dbReference type="ARBA" id="ARBA00022606"/>
    </source>
</evidence>
<keyword evidence="3" id="KW-0716">Sensory transduction</keyword>
<dbReference type="Gene3D" id="1.20.1070.10">
    <property type="entry name" value="Rhodopsin 7-helix transmembrane proteins"/>
    <property type="match status" value="1"/>
</dbReference>
<dbReference type="SUPFAM" id="SSF81321">
    <property type="entry name" value="Family A G protein-coupled receptor-like"/>
    <property type="match status" value="1"/>
</dbReference>
<dbReference type="InterPro" id="IPR027430">
    <property type="entry name" value="Retinal_BS"/>
</dbReference>
<feature type="transmembrane region" description="Helical" evidence="12">
    <location>
        <begin position="266"/>
        <end position="285"/>
    </location>
</feature>
<evidence type="ECO:0000313" key="14">
    <source>
        <dbReference type="EMBL" id="KAJ7330183.1"/>
    </source>
</evidence>
<keyword evidence="6 12" id="KW-1133">Transmembrane helix</keyword>
<keyword evidence="7" id="KW-0157">Chromophore</keyword>